<feature type="domain" description="Core Histone H2A/H2B/H3" evidence="4">
    <location>
        <begin position="159"/>
        <end position="227"/>
    </location>
</feature>
<comment type="similarity">
    <text evidence="2">Belongs to the histone H2B family.</text>
</comment>
<dbReference type="SMART" id="SM00427">
    <property type="entry name" value="H2B"/>
    <property type="match status" value="1"/>
</dbReference>
<proteinExistence type="inferred from homology"/>
<evidence type="ECO:0000256" key="1">
    <source>
        <dbReference type="ARBA" id="ARBA00002001"/>
    </source>
</evidence>
<dbReference type="GO" id="GO:0005634">
    <property type="term" value="C:nucleus"/>
    <property type="evidence" value="ECO:0007669"/>
    <property type="project" value="UniProtKB-ARBA"/>
</dbReference>
<reference evidence="5" key="1">
    <citation type="submission" date="2022-08" db="EMBL/GenBank/DDBJ databases">
        <authorList>
            <person name="Gutierrez-Valencia J."/>
        </authorList>
    </citation>
    <scope>NUCLEOTIDE SEQUENCE</scope>
</reference>
<dbReference type="PANTHER" id="PTHR23428">
    <property type="entry name" value="HISTONE H2B"/>
    <property type="match status" value="1"/>
</dbReference>
<organism evidence="5 6">
    <name type="scientific">Linum tenue</name>
    <dbReference type="NCBI Taxonomy" id="586396"/>
    <lineage>
        <taxon>Eukaryota</taxon>
        <taxon>Viridiplantae</taxon>
        <taxon>Streptophyta</taxon>
        <taxon>Embryophyta</taxon>
        <taxon>Tracheophyta</taxon>
        <taxon>Spermatophyta</taxon>
        <taxon>Magnoliopsida</taxon>
        <taxon>eudicotyledons</taxon>
        <taxon>Gunneridae</taxon>
        <taxon>Pentapetalae</taxon>
        <taxon>rosids</taxon>
        <taxon>fabids</taxon>
        <taxon>Malpighiales</taxon>
        <taxon>Linaceae</taxon>
        <taxon>Linum</taxon>
    </lineage>
</organism>
<comment type="caution">
    <text evidence="5">The sequence shown here is derived from an EMBL/GenBank/DDBJ whole genome shotgun (WGS) entry which is preliminary data.</text>
</comment>
<dbReference type="Gene3D" id="1.10.20.10">
    <property type="entry name" value="Histone, subunit A"/>
    <property type="match status" value="1"/>
</dbReference>
<dbReference type="Pfam" id="PF00125">
    <property type="entry name" value="Histone"/>
    <property type="match status" value="1"/>
</dbReference>
<dbReference type="GO" id="GO:0046982">
    <property type="term" value="F:protein heterodimerization activity"/>
    <property type="evidence" value="ECO:0007669"/>
    <property type="project" value="InterPro"/>
</dbReference>
<comment type="function">
    <text evidence="1">Core component of nucleosome. Nucleosomes wrap and compact DNA into chromatin, limiting DNA accessibility to the cellular machineries which require DNA as a template. Histones thereby play a central role in transcription regulation, DNA repair, DNA replication and chromosomal stability. DNA accessibility is regulated via a complex set of post-translational modifications of histones, also called histone code, and nucleosome remodeling.</text>
</comment>
<evidence type="ECO:0000256" key="2">
    <source>
        <dbReference type="ARBA" id="ARBA00006846"/>
    </source>
</evidence>
<dbReference type="CDD" id="cd22910">
    <property type="entry name" value="HFD_H2B"/>
    <property type="match status" value="1"/>
</dbReference>
<dbReference type="EMBL" id="CAMGYJ010000007">
    <property type="protein sequence ID" value="CAI0452748.1"/>
    <property type="molecule type" value="Genomic_DNA"/>
</dbReference>
<evidence type="ECO:0000313" key="6">
    <source>
        <dbReference type="Proteomes" id="UP001154282"/>
    </source>
</evidence>
<dbReference type="Proteomes" id="UP001154282">
    <property type="component" value="Unassembled WGS sequence"/>
</dbReference>
<keyword evidence="6" id="KW-1185">Reference proteome</keyword>
<evidence type="ECO:0000313" key="5">
    <source>
        <dbReference type="EMBL" id="CAI0452748.1"/>
    </source>
</evidence>
<dbReference type="GO" id="GO:0030527">
    <property type="term" value="F:structural constituent of chromatin"/>
    <property type="evidence" value="ECO:0007669"/>
    <property type="project" value="InterPro"/>
</dbReference>
<dbReference type="GO" id="GO:0003677">
    <property type="term" value="F:DNA binding"/>
    <property type="evidence" value="ECO:0007669"/>
    <property type="project" value="InterPro"/>
</dbReference>
<name>A0AAV0N2L3_9ROSI</name>
<feature type="compositionally biased region" description="Low complexity" evidence="3">
    <location>
        <begin position="107"/>
        <end position="125"/>
    </location>
</feature>
<dbReference type="InterPro" id="IPR007125">
    <property type="entry name" value="H2A/H2B/H3"/>
</dbReference>
<dbReference type="GO" id="GO:0000786">
    <property type="term" value="C:nucleosome"/>
    <property type="evidence" value="ECO:0007669"/>
    <property type="project" value="InterPro"/>
</dbReference>
<feature type="compositionally biased region" description="Basic residues" evidence="3">
    <location>
        <begin position="142"/>
        <end position="151"/>
    </location>
</feature>
<evidence type="ECO:0000256" key="3">
    <source>
        <dbReference type="SAM" id="MobiDB-lite"/>
    </source>
</evidence>
<dbReference type="SUPFAM" id="SSF47113">
    <property type="entry name" value="Histone-fold"/>
    <property type="match status" value="1"/>
</dbReference>
<accession>A0AAV0N2L3</accession>
<dbReference type="InterPro" id="IPR009072">
    <property type="entry name" value="Histone-fold"/>
</dbReference>
<protein>
    <recommendedName>
        <fullName evidence="4">Core Histone H2A/H2B/H3 domain-containing protein</fullName>
    </recommendedName>
</protein>
<dbReference type="AlphaFoldDB" id="A0AAV0N2L3"/>
<feature type="compositionally biased region" description="Basic and acidic residues" evidence="3">
    <location>
        <begin position="127"/>
        <end position="141"/>
    </location>
</feature>
<evidence type="ECO:0000259" key="4">
    <source>
        <dbReference type="Pfam" id="PF00125"/>
    </source>
</evidence>
<feature type="region of interest" description="Disordered" evidence="3">
    <location>
        <begin position="91"/>
        <end position="158"/>
    </location>
</feature>
<gene>
    <name evidence="5" type="ORF">LITE_LOCUS31337</name>
</gene>
<sequence>MAPKRSKRRVVGVVRSTRKVVKETVQVSFLSGDGDTQEDVDDATQDDINNLVDSQETIDVDLTPVDQPIVVERQEETTTVRTIPVEEVVTPDVAEVQRHNKPPSPKEPAAAASGLSEEATQTQQTEEAEKGTVEEGGGGEKKAKKRKRRGGGGRGGGVEGEGYGRYVYKVMKEVHPEMRISAMAMSIVNSLMKDMFERIADEAATLTSRVSRKQTMSFREVQDAVRLILPGDLGKHAVAEGSKAVAKYAAYQKKNETAATAAKGK</sequence>
<dbReference type="FunFam" id="1.10.20.10:FF:000043">
    <property type="entry name" value="Histone H2B"/>
    <property type="match status" value="1"/>
</dbReference>
<dbReference type="PRINTS" id="PR00621">
    <property type="entry name" value="HISTONEH2B"/>
</dbReference>
<dbReference type="InterPro" id="IPR000558">
    <property type="entry name" value="Histone_H2B"/>
</dbReference>